<dbReference type="RefSeq" id="WP_232890201.1">
    <property type="nucleotide sequence ID" value="NZ_JAJSPM010000001.1"/>
</dbReference>
<evidence type="ECO:0000313" key="2">
    <source>
        <dbReference type="Proteomes" id="UP001320170"/>
    </source>
</evidence>
<reference evidence="1 2" key="1">
    <citation type="journal article" date="2024" name="Pathogens">
        <title>Characterization of a Novel Species of Legionella Isolated from a Healthcare Facility: Legionella resiliens sp. nov.</title>
        <authorList>
            <person name="Cristino S."/>
            <person name="Pascale M.R."/>
            <person name="Marino F."/>
            <person name="Derelitto C."/>
            <person name="Salaris S."/>
            <person name="Orsini M."/>
            <person name="Squarzoni S."/>
            <person name="Grottola A."/>
            <person name="Girolamini L."/>
        </authorList>
    </citation>
    <scope>NUCLEOTIDE SEQUENCE [LARGE SCALE GENOMIC DNA]</scope>
    <source>
        <strain evidence="1 2">8cVS16</strain>
    </source>
</reference>
<dbReference type="EMBL" id="JAJTND010000001">
    <property type="protein sequence ID" value="MCE3530989.1"/>
    <property type="molecule type" value="Genomic_DNA"/>
</dbReference>
<comment type="caution">
    <text evidence="1">The sequence shown here is derived from an EMBL/GenBank/DDBJ whole genome shotgun (WGS) entry which is preliminary data.</text>
</comment>
<accession>A0ABS8WZ59</accession>
<keyword evidence="2" id="KW-1185">Reference proteome</keyword>
<evidence type="ECO:0000313" key="1">
    <source>
        <dbReference type="EMBL" id="MCE3530989.1"/>
    </source>
</evidence>
<sequence length="53" mass="5945">MDFKLLRQVNDVVKVPPKGYDNLLCAVITEGESFQMALDLAESALNRVDCVFQ</sequence>
<protein>
    <submittedName>
        <fullName evidence="1">Uncharacterized protein</fullName>
    </submittedName>
</protein>
<dbReference type="Proteomes" id="UP001320170">
    <property type="component" value="Unassembled WGS sequence"/>
</dbReference>
<gene>
    <name evidence="1" type="ORF">LXO92_01190</name>
</gene>
<proteinExistence type="predicted"/>
<organism evidence="1 2">
    <name type="scientific">Legionella resiliens</name>
    <dbReference type="NCBI Taxonomy" id="2905958"/>
    <lineage>
        <taxon>Bacteria</taxon>
        <taxon>Pseudomonadati</taxon>
        <taxon>Pseudomonadota</taxon>
        <taxon>Gammaproteobacteria</taxon>
        <taxon>Legionellales</taxon>
        <taxon>Legionellaceae</taxon>
        <taxon>Legionella</taxon>
    </lineage>
</organism>
<name>A0ABS8WZ59_9GAMM</name>